<name>A0A2I3C772_VIBAX</name>
<feature type="transmembrane region" description="Helical" evidence="1">
    <location>
        <begin position="15"/>
        <end position="35"/>
    </location>
</feature>
<keyword evidence="1" id="KW-1133">Transmembrane helix</keyword>
<dbReference type="HOGENOM" id="CLU_213449_0_0_6"/>
<organism evidence="2 3">
    <name type="scientific">Vibrio alginolyticus (strain ATCC 17749 / DSM 2171 / NBRC 15630 / NCIMB 1903 / NCTC 12160 / XII-53)</name>
    <dbReference type="NCBI Taxonomy" id="1219076"/>
    <lineage>
        <taxon>Bacteria</taxon>
        <taxon>Pseudomonadati</taxon>
        <taxon>Pseudomonadota</taxon>
        <taxon>Gammaproteobacteria</taxon>
        <taxon>Vibrionales</taxon>
        <taxon>Vibrionaceae</taxon>
        <taxon>Vibrio</taxon>
    </lineage>
</organism>
<evidence type="ECO:0000313" key="2">
    <source>
        <dbReference type="EMBL" id="AGV16951.1"/>
    </source>
</evidence>
<evidence type="ECO:0008006" key="4">
    <source>
        <dbReference type="Google" id="ProtNLM"/>
    </source>
</evidence>
<evidence type="ECO:0000256" key="1">
    <source>
        <dbReference type="SAM" id="Phobius"/>
    </source>
</evidence>
<dbReference type="Proteomes" id="UP000016714">
    <property type="component" value="Chromosome 1"/>
</dbReference>
<dbReference type="EMBL" id="CP006718">
    <property type="protein sequence ID" value="AGV16951.1"/>
    <property type="molecule type" value="Genomic_DNA"/>
</dbReference>
<sequence length="38" mass="4185">MLHIKEVFMEHDLKSALIIVVTVFAVLLSFGIIAITTA</sequence>
<accession>A0A2I3C772</accession>
<keyword evidence="1" id="KW-0472">Membrane</keyword>
<proteinExistence type="predicted"/>
<dbReference type="KEGG" id="vag:N646_1118"/>
<gene>
    <name evidence="2" type="ORF">N646_1118</name>
</gene>
<dbReference type="NCBIfam" id="NF033411">
    <property type="entry name" value="small_mem_YnhF"/>
    <property type="match status" value="1"/>
</dbReference>
<dbReference type="InterPro" id="IPR047743">
    <property type="entry name" value="YnhF-like"/>
</dbReference>
<keyword evidence="1" id="KW-0812">Transmembrane</keyword>
<reference evidence="2 3" key="1">
    <citation type="journal article" date="2015" name="Genome Announc.">
        <title>Complete genome sequence of Vibrio alginolyticus ATCC 17749.</title>
        <authorList>
            <person name="Liu X.F."/>
            <person name="Cao Y."/>
            <person name="Zhang H.L."/>
            <person name="Chen Y.J."/>
            <person name="Hu C.J."/>
        </authorList>
    </citation>
    <scope>NUCLEOTIDE SEQUENCE [LARGE SCALE GENOMIC DNA]</scope>
    <source>
        <strain evidence="3">ATCC 17749 / DSM 2171 / NBRC 15630 / NCIMB 1903 / NCTC 12160 / XII-53</strain>
    </source>
</reference>
<evidence type="ECO:0000313" key="3">
    <source>
        <dbReference type="Proteomes" id="UP000016714"/>
    </source>
</evidence>
<dbReference type="AlphaFoldDB" id="A0A2I3C772"/>
<protein>
    <recommendedName>
        <fullName evidence="4">YnhF family membrane protein</fullName>
    </recommendedName>
</protein>